<organism evidence="7 8">
    <name type="scientific">Plectonema cf. radiosum LEGE 06105</name>
    <dbReference type="NCBI Taxonomy" id="945769"/>
    <lineage>
        <taxon>Bacteria</taxon>
        <taxon>Bacillati</taxon>
        <taxon>Cyanobacteriota</taxon>
        <taxon>Cyanophyceae</taxon>
        <taxon>Oscillatoriophycideae</taxon>
        <taxon>Oscillatoriales</taxon>
        <taxon>Microcoleaceae</taxon>
        <taxon>Plectonema</taxon>
    </lineage>
</organism>
<feature type="domain" description="RDD" evidence="6">
    <location>
        <begin position="29"/>
        <end position="151"/>
    </location>
</feature>
<evidence type="ECO:0000256" key="3">
    <source>
        <dbReference type="ARBA" id="ARBA00022989"/>
    </source>
</evidence>
<keyword evidence="2 5" id="KW-0812">Transmembrane</keyword>
<feature type="transmembrane region" description="Helical" evidence="5">
    <location>
        <begin position="64"/>
        <end position="83"/>
    </location>
</feature>
<keyword evidence="3 5" id="KW-1133">Transmembrane helix</keyword>
<evidence type="ECO:0000313" key="7">
    <source>
        <dbReference type="EMBL" id="MBE9213015.1"/>
    </source>
</evidence>
<evidence type="ECO:0000256" key="2">
    <source>
        <dbReference type="ARBA" id="ARBA00022692"/>
    </source>
</evidence>
<evidence type="ECO:0000256" key="1">
    <source>
        <dbReference type="ARBA" id="ARBA00004141"/>
    </source>
</evidence>
<dbReference type="Pfam" id="PF06271">
    <property type="entry name" value="RDD"/>
    <property type="match status" value="1"/>
</dbReference>
<accession>A0A8J7F1L7</accession>
<dbReference type="GO" id="GO:0016020">
    <property type="term" value="C:membrane"/>
    <property type="evidence" value="ECO:0007669"/>
    <property type="project" value="UniProtKB-SubCell"/>
</dbReference>
<dbReference type="InterPro" id="IPR010432">
    <property type="entry name" value="RDD"/>
</dbReference>
<dbReference type="PANTHER" id="PTHR38480:SF1">
    <property type="entry name" value="SLR0254 PROTEIN"/>
    <property type="match status" value="1"/>
</dbReference>
<reference evidence="7" key="1">
    <citation type="submission" date="2020-10" db="EMBL/GenBank/DDBJ databases">
        <authorList>
            <person name="Castelo-Branco R."/>
            <person name="Eusebio N."/>
            <person name="Adriana R."/>
            <person name="Vieira A."/>
            <person name="Brugerolle De Fraissinette N."/>
            <person name="Rezende De Castro R."/>
            <person name="Schneider M.P."/>
            <person name="Vasconcelos V."/>
            <person name="Leao P.N."/>
        </authorList>
    </citation>
    <scope>NUCLEOTIDE SEQUENCE</scope>
    <source>
        <strain evidence="7">LEGE 06105</strain>
    </source>
</reference>
<name>A0A8J7F1L7_9CYAN</name>
<comment type="caution">
    <text evidence="7">The sequence shown here is derived from an EMBL/GenBank/DDBJ whole genome shotgun (WGS) entry which is preliminary data.</text>
</comment>
<comment type="subcellular location">
    <subcellularLocation>
        <location evidence="1">Membrane</location>
        <topology evidence="1">Multi-pass membrane protein</topology>
    </subcellularLocation>
</comment>
<dbReference type="EMBL" id="JADEWL010000023">
    <property type="protein sequence ID" value="MBE9213015.1"/>
    <property type="molecule type" value="Genomic_DNA"/>
</dbReference>
<gene>
    <name evidence="7" type="ORF">IQ247_10040</name>
</gene>
<evidence type="ECO:0000256" key="5">
    <source>
        <dbReference type="SAM" id="Phobius"/>
    </source>
</evidence>
<evidence type="ECO:0000256" key="4">
    <source>
        <dbReference type="ARBA" id="ARBA00023136"/>
    </source>
</evidence>
<dbReference type="PANTHER" id="PTHR38480">
    <property type="entry name" value="SLR0254 PROTEIN"/>
    <property type="match status" value="1"/>
</dbReference>
<keyword evidence="4 5" id="KW-0472">Membrane</keyword>
<proteinExistence type="predicted"/>
<evidence type="ECO:0000259" key="6">
    <source>
        <dbReference type="Pfam" id="PF06271"/>
    </source>
</evidence>
<evidence type="ECO:0000313" key="8">
    <source>
        <dbReference type="Proteomes" id="UP000620559"/>
    </source>
</evidence>
<dbReference type="AlphaFoldDB" id="A0A8J7F1L7"/>
<sequence length="171" mass="19820">MKHEIEYDKPSVTSVIEIVKKYNNTSILCRRWISSWIDFIVLISILFIPTLLLDDATYENLFHLWFGLLFIYFCITELCWGRTLGKVIMGTVVVDKHGKYPNIFQVLIRNILRIFEANPFLFGMYSVGGFPAGMLVLMTKRKQRAGDIFAGTYVVLLKDLKRLQAMKNSLQ</sequence>
<protein>
    <submittedName>
        <fullName evidence="7">RDD family protein</fullName>
    </submittedName>
</protein>
<dbReference type="RefSeq" id="WP_193919488.1">
    <property type="nucleotide sequence ID" value="NZ_JADEWL010000023.1"/>
</dbReference>
<keyword evidence="8" id="KW-1185">Reference proteome</keyword>
<feature type="transmembrane region" description="Helical" evidence="5">
    <location>
        <begin position="32"/>
        <end position="52"/>
    </location>
</feature>
<dbReference type="Proteomes" id="UP000620559">
    <property type="component" value="Unassembled WGS sequence"/>
</dbReference>
<feature type="transmembrane region" description="Helical" evidence="5">
    <location>
        <begin position="120"/>
        <end position="138"/>
    </location>
</feature>